<gene>
    <name evidence="2" type="ORF">CK203_091005</name>
</gene>
<dbReference type="Proteomes" id="UP000288805">
    <property type="component" value="Unassembled WGS sequence"/>
</dbReference>
<dbReference type="EMBL" id="QGNW01002176">
    <property type="protein sequence ID" value="RVW24299.1"/>
    <property type="molecule type" value="Genomic_DNA"/>
</dbReference>
<comment type="caution">
    <text evidence="2">The sequence shown here is derived from an EMBL/GenBank/DDBJ whole genome shotgun (WGS) entry which is preliminary data.</text>
</comment>
<evidence type="ECO:0000256" key="1">
    <source>
        <dbReference type="SAM" id="MobiDB-lite"/>
    </source>
</evidence>
<name>A0A438CMB6_VITVI</name>
<feature type="region of interest" description="Disordered" evidence="1">
    <location>
        <begin position="1"/>
        <end position="25"/>
    </location>
</feature>
<protein>
    <submittedName>
        <fullName evidence="2">Uncharacterized protein</fullName>
    </submittedName>
</protein>
<dbReference type="AlphaFoldDB" id="A0A438CMB6"/>
<accession>A0A438CMB6</accession>
<evidence type="ECO:0000313" key="2">
    <source>
        <dbReference type="EMBL" id="RVW24299.1"/>
    </source>
</evidence>
<organism evidence="2 3">
    <name type="scientific">Vitis vinifera</name>
    <name type="common">Grape</name>
    <dbReference type="NCBI Taxonomy" id="29760"/>
    <lineage>
        <taxon>Eukaryota</taxon>
        <taxon>Viridiplantae</taxon>
        <taxon>Streptophyta</taxon>
        <taxon>Embryophyta</taxon>
        <taxon>Tracheophyta</taxon>
        <taxon>Spermatophyta</taxon>
        <taxon>Magnoliopsida</taxon>
        <taxon>eudicotyledons</taxon>
        <taxon>Gunneridae</taxon>
        <taxon>Pentapetalae</taxon>
        <taxon>rosids</taxon>
        <taxon>Vitales</taxon>
        <taxon>Vitaceae</taxon>
        <taxon>Viteae</taxon>
        <taxon>Vitis</taxon>
    </lineage>
</organism>
<dbReference type="OrthoDB" id="1928023at2759"/>
<sequence>MIECMWADDEDNESGQTSSSTKGRLEEVLIPRESPSLLNSERNVVIVMDALKDFSREPLQWALNNVIRSGCSITLLGVMPWLPMPCEKFSFC</sequence>
<feature type="compositionally biased region" description="Acidic residues" evidence="1">
    <location>
        <begin position="1"/>
        <end position="13"/>
    </location>
</feature>
<reference evidence="2 3" key="1">
    <citation type="journal article" date="2018" name="PLoS Genet.">
        <title>Population sequencing reveals clonal diversity and ancestral inbreeding in the grapevine cultivar Chardonnay.</title>
        <authorList>
            <person name="Roach M.J."/>
            <person name="Johnson D.L."/>
            <person name="Bohlmann J."/>
            <person name="van Vuuren H.J."/>
            <person name="Jones S.J."/>
            <person name="Pretorius I.S."/>
            <person name="Schmidt S.A."/>
            <person name="Borneman A.R."/>
        </authorList>
    </citation>
    <scope>NUCLEOTIDE SEQUENCE [LARGE SCALE GENOMIC DNA]</scope>
    <source>
        <strain evidence="3">cv. Chardonnay</strain>
        <tissue evidence="2">Leaf</tissue>
    </source>
</reference>
<proteinExistence type="predicted"/>
<evidence type="ECO:0000313" key="3">
    <source>
        <dbReference type="Proteomes" id="UP000288805"/>
    </source>
</evidence>